<dbReference type="PROSITE" id="PS50089">
    <property type="entry name" value="ZF_RING_2"/>
    <property type="match status" value="1"/>
</dbReference>
<dbReference type="OrthoDB" id="411372at2759"/>
<feature type="region of interest" description="Disordered" evidence="5">
    <location>
        <begin position="35"/>
        <end position="65"/>
    </location>
</feature>
<evidence type="ECO:0000256" key="3">
    <source>
        <dbReference type="ARBA" id="ARBA00022833"/>
    </source>
</evidence>
<feature type="region of interest" description="Disordered" evidence="5">
    <location>
        <begin position="657"/>
        <end position="714"/>
    </location>
</feature>
<gene>
    <name evidence="9" type="ORF">K452DRAFT_270354</name>
</gene>
<feature type="compositionally biased region" description="Polar residues" evidence="5">
    <location>
        <begin position="180"/>
        <end position="193"/>
    </location>
</feature>
<dbReference type="InterPro" id="IPR001841">
    <property type="entry name" value="Znf_RING"/>
</dbReference>
<feature type="compositionally biased region" description="Acidic residues" evidence="5">
    <location>
        <begin position="660"/>
        <end position="706"/>
    </location>
</feature>
<dbReference type="InterPro" id="IPR017921">
    <property type="entry name" value="Znf_CTCHY"/>
</dbReference>
<evidence type="ECO:0000256" key="5">
    <source>
        <dbReference type="SAM" id="MobiDB-lite"/>
    </source>
</evidence>
<feature type="region of interest" description="Disordered" evidence="5">
    <location>
        <begin position="116"/>
        <end position="193"/>
    </location>
</feature>
<dbReference type="PROSITE" id="PS51270">
    <property type="entry name" value="ZF_CTCHY"/>
    <property type="match status" value="1"/>
</dbReference>
<keyword evidence="10" id="KW-1185">Reference proteome</keyword>
<dbReference type="InterPro" id="IPR039512">
    <property type="entry name" value="RCHY1_zinc-ribbon"/>
</dbReference>
<dbReference type="RefSeq" id="XP_033398300.1">
    <property type="nucleotide sequence ID" value="XM_033538981.1"/>
</dbReference>
<dbReference type="FunFam" id="3.30.40.10:FF:000208">
    <property type="entry name" value="Zinc finger protein-related isoform 1"/>
    <property type="match status" value="1"/>
</dbReference>
<dbReference type="PANTHER" id="PTHR21319">
    <property type="entry name" value="RING FINGER AND CHY ZINC FINGER DOMAIN-CONTAINING PROTEIN 1"/>
    <property type="match status" value="1"/>
</dbReference>
<dbReference type="SUPFAM" id="SSF161219">
    <property type="entry name" value="CHY zinc finger-like"/>
    <property type="match status" value="1"/>
</dbReference>
<sequence>MPNLISSLLVEPVVRHARRLSGTQQTHPVPAIANDARPSRANCPSTGQAAASPSATGGLATGDISTHQVDGEAAPAVPLLPAHDDSSSLIATPIHEPHAEVPPGSTVAVGHVRLTSPATRASPSSTNPVPLQDERSSNPSYGIPEPFRPGPSPDSPRGSTSTIAIAHSQSRRGPGRALSYPTSNSPSTAVTMSESLPADDGMRILRLKIHEIRDMKTSNEEKAKQMHNLMTERYHALHAHLAQPRPRSPSSIMSQERPLTPSSTTSVVDSHMHLSSPASLYSAADDESHYNLSVEDMKPTFCPLKERAALTDISGEVLAVEEEDEEPSFGCKHYKRNVKIQCFDCNRWYTCRHCHDEKETHHLNRQQTRNMFCMLCATPQPAGEFCRACQGRTAWWYCDICKLWDDDNTKSIYHCPDCGICRRGEGLGKDFVHCKRCNVCISIQFAQDHRCIERATECDCPICGDYMFTSSTDVVSMPCGHYMHRDCYKAYMETAYKCPICKKSCVNMELQWRKLEHAIETQPMPAQFADTKVVIHCNDCSVKSTANYHWLGNQCAHCDSFNTNEVQVLTGRESEHSSGIGTPTDPISIPRARPQSLAPAPDLTRRSSGSYFFLAEMEAEAERERNRPRSVDVAGSSFLPFEILQRVRSLSPVRHFLGVSDDDADDMDDEEEEDDDDDDDDDSDLDEDEDLDDDEELDDAEEDVLDGLELIGHR</sequence>
<feature type="region of interest" description="Disordered" evidence="5">
    <location>
        <begin position="572"/>
        <end position="604"/>
    </location>
</feature>
<feature type="compositionally biased region" description="Low complexity" evidence="5">
    <location>
        <begin position="116"/>
        <end position="126"/>
    </location>
</feature>
<dbReference type="Gene3D" id="3.30.40.10">
    <property type="entry name" value="Zinc/RING finger domain, C3HC4 (zinc finger)"/>
    <property type="match status" value="1"/>
</dbReference>
<dbReference type="GO" id="GO:0061630">
    <property type="term" value="F:ubiquitin protein ligase activity"/>
    <property type="evidence" value="ECO:0007669"/>
    <property type="project" value="TreeGrafter"/>
</dbReference>
<proteinExistence type="predicted"/>
<dbReference type="PROSITE" id="PS51266">
    <property type="entry name" value="ZF_CHY"/>
    <property type="match status" value="1"/>
</dbReference>
<organism evidence="9 10">
    <name type="scientific">Aplosporella prunicola CBS 121167</name>
    <dbReference type="NCBI Taxonomy" id="1176127"/>
    <lineage>
        <taxon>Eukaryota</taxon>
        <taxon>Fungi</taxon>
        <taxon>Dikarya</taxon>
        <taxon>Ascomycota</taxon>
        <taxon>Pezizomycotina</taxon>
        <taxon>Dothideomycetes</taxon>
        <taxon>Dothideomycetes incertae sedis</taxon>
        <taxon>Botryosphaeriales</taxon>
        <taxon>Aplosporellaceae</taxon>
        <taxon>Aplosporella</taxon>
    </lineage>
</organism>
<feature type="domain" description="RING-type" evidence="6">
    <location>
        <begin position="460"/>
        <end position="502"/>
    </location>
</feature>
<feature type="domain" description="CTCHY-type" evidence="8">
    <location>
        <begin position="393"/>
        <end position="459"/>
    </location>
</feature>
<feature type="region of interest" description="Disordered" evidence="5">
    <location>
        <begin position="243"/>
        <end position="269"/>
    </location>
</feature>
<dbReference type="SUPFAM" id="SSF57850">
    <property type="entry name" value="RING/U-box"/>
    <property type="match status" value="1"/>
</dbReference>
<evidence type="ECO:0000313" key="10">
    <source>
        <dbReference type="Proteomes" id="UP000799438"/>
    </source>
</evidence>
<dbReference type="GO" id="GO:0008270">
    <property type="term" value="F:zinc ion binding"/>
    <property type="evidence" value="ECO:0007669"/>
    <property type="project" value="UniProtKB-KW"/>
</dbReference>
<keyword evidence="3" id="KW-0862">Zinc</keyword>
<evidence type="ECO:0000256" key="1">
    <source>
        <dbReference type="ARBA" id="ARBA00022723"/>
    </source>
</evidence>
<dbReference type="Proteomes" id="UP000799438">
    <property type="component" value="Unassembled WGS sequence"/>
</dbReference>
<dbReference type="Gene3D" id="2.20.28.10">
    <property type="match status" value="1"/>
</dbReference>
<dbReference type="GO" id="GO:0016567">
    <property type="term" value="P:protein ubiquitination"/>
    <property type="evidence" value="ECO:0007669"/>
    <property type="project" value="TreeGrafter"/>
</dbReference>
<dbReference type="Pfam" id="PF13639">
    <property type="entry name" value="zf-RING_2"/>
    <property type="match status" value="1"/>
</dbReference>
<dbReference type="InterPro" id="IPR037274">
    <property type="entry name" value="Znf_CHY_sf"/>
</dbReference>
<protein>
    <recommendedName>
        <fullName evidence="11">RING-type domain-containing protein</fullName>
    </recommendedName>
</protein>
<dbReference type="AlphaFoldDB" id="A0A6A6BG85"/>
<keyword evidence="2 4" id="KW-0863">Zinc-finger</keyword>
<evidence type="ECO:0000259" key="7">
    <source>
        <dbReference type="PROSITE" id="PS51266"/>
    </source>
</evidence>
<dbReference type="GO" id="GO:0005634">
    <property type="term" value="C:nucleus"/>
    <property type="evidence" value="ECO:0007669"/>
    <property type="project" value="TreeGrafter"/>
</dbReference>
<dbReference type="GO" id="GO:0006511">
    <property type="term" value="P:ubiquitin-dependent protein catabolic process"/>
    <property type="evidence" value="ECO:0007669"/>
    <property type="project" value="TreeGrafter"/>
</dbReference>
<evidence type="ECO:0000256" key="4">
    <source>
        <dbReference type="PROSITE-ProRule" id="PRU00601"/>
    </source>
</evidence>
<dbReference type="CDD" id="cd16464">
    <property type="entry name" value="RING-H2_Pirh2-like"/>
    <property type="match status" value="1"/>
</dbReference>
<dbReference type="PANTHER" id="PTHR21319:SF0">
    <property type="entry name" value="AND RING FINGER DOMAIN PROTEIN, PUTATIVE (AFU_ORTHOLOGUE AFUA_1G08900)-RELATED"/>
    <property type="match status" value="1"/>
</dbReference>
<feature type="domain" description="CHY-type" evidence="7">
    <location>
        <begin position="324"/>
        <end position="391"/>
    </location>
</feature>
<dbReference type="InterPro" id="IPR013083">
    <property type="entry name" value="Znf_RING/FYVE/PHD"/>
</dbReference>
<feature type="compositionally biased region" description="Polar residues" evidence="5">
    <location>
        <begin position="42"/>
        <end position="55"/>
    </location>
</feature>
<dbReference type="EMBL" id="ML995484">
    <property type="protein sequence ID" value="KAF2142588.1"/>
    <property type="molecule type" value="Genomic_DNA"/>
</dbReference>
<dbReference type="GeneID" id="54296477"/>
<reference evidence="9" key="1">
    <citation type="journal article" date="2020" name="Stud. Mycol.">
        <title>101 Dothideomycetes genomes: a test case for predicting lifestyles and emergence of pathogens.</title>
        <authorList>
            <person name="Haridas S."/>
            <person name="Albert R."/>
            <person name="Binder M."/>
            <person name="Bloem J."/>
            <person name="Labutti K."/>
            <person name="Salamov A."/>
            <person name="Andreopoulos B."/>
            <person name="Baker S."/>
            <person name="Barry K."/>
            <person name="Bills G."/>
            <person name="Bluhm B."/>
            <person name="Cannon C."/>
            <person name="Castanera R."/>
            <person name="Culley D."/>
            <person name="Daum C."/>
            <person name="Ezra D."/>
            <person name="Gonzalez J."/>
            <person name="Henrissat B."/>
            <person name="Kuo A."/>
            <person name="Liang C."/>
            <person name="Lipzen A."/>
            <person name="Lutzoni F."/>
            <person name="Magnuson J."/>
            <person name="Mondo S."/>
            <person name="Nolan M."/>
            <person name="Ohm R."/>
            <person name="Pangilinan J."/>
            <person name="Park H.-J."/>
            <person name="Ramirez L."/>
            <person name="Alfaro M."/>
            <person name="Sun H."/>
            <person name="Tritt A."/>
            <person name="Yoshinaga Y."/>
            <person name="Zwiers L.-H."/>
            <person name="Turgeon B."/>
            <person name="Goodwin S."/>
            <person name="Spatafora J."/>
            <person name="Crous P."/>
            <person name="Grigoriev I."/>
        </authorList>
    </citation>
    <scope>NUCLEOTIDE SEQUENCE</scope>
    <source>
        <strain evidence="9">CBS 121167</strain>
    </source>
</reference>
<keyword evidence="1" id="KW-0479">Metal-binding</keyword>
<evidence type="ECO:0000259" key="6">
    <source>
        <dbReference type="PROSITE" id="PS50089"/>
    </source>
</evidence>
<evidence type="ECO:0000313" key="9">
    <source>
        <dbReference type="EMBL" id="KAF2142588.1"/>
    </source>
</evidence>
<name>A0A6A6BG85_9PEZI</name>
<dbReference type="SMART" id="SM00184">
    <property type="entry name" value="RING"/>
    <property type="match status" value="1"/>
</dbReference>
<dbReference type="InterPro" id="IPR008913">
    <property type="entry name" value="Znf_CHY"/>
</dbReference>
<accession>A0A6A6BG85</accession>
<evidence type="ECO:0000259" key="8">
    <source>
        <dbReference type="PROSITE" id="PS51270"/>
    </source>
</evidence>
<evidence type="ECO:0000256" key="2">
    <source>
        <dbReference type="ARBA" id="ARBA00022771"/>
    </source>
</evidence>
<evidence type="ECO:0008006" key="11">
    <source>
        <dbReference type="Google" id="ProtNLM"/>
    </source>
</evidence>
<dbReference type="Pfam" id="PF14599">
    <property type="entry name" value="zinc_ribbon_6"/>
    <property type="match status" value="1"/>
</dbReference>
<dbReference type="SUPFAM" id="SSF161245">
    <property type="entry name" value="Zinc hairpin stack"/>
    <property type="match status" value="1"/>
</dbReference>
<dbReference type="InterPro" id="IPR037275">
    <property type="entry name" value="Znf_CTCHY_sf"/>
</dbReference>
<dbReference type="Pfam" id="PF05495">
    <property type="entry name" value="zf-CHY"/>
    <property type="match status" value="1"/>
</dbReference>